<keyword evidence="2" id="KW-1185">Reference proteome</keyword>
<evidence type="ECO:0008006" key="3">
    <source>
        <dbReference type="Google" id="ProtNLM"/>
    </source>
</evidence>
<organism evidence="1 2">
    <name type="scientific">Paenibacillus haidiansis</name>
    <dbReference type="NCBI Taxonomy" id="1574488"/>
    <lineage>
        <taxon>Bacteria</taxon>
        <taxon>Bacillati</taxon>
        <taxon>Bacillota</taxon>
        <taxon>Bacilli</taxon>
        <taxon>Bacillales</taxon>
        <taxon>Paenibacillaceae</taxon>
        <taxon>Paenibacillus</taxon>
    </lineage>
</organism>
<comment type="caution">
    <text evidence="1">The sequence shown here is derived from an EMBL/GenBank/DDBJ whole genome shotgun (WGS) entry which is preliminary data.</text>
</comment>
<sequence length="44" mass="4938">MYLLFRHSIRDSKLGTGLAKLGVAATVRNWKTMNKLAELASDME</sequence>
<dbReference type="EMBL" id="JAZHPZ010000004">
    <property type="protein sequence ID" value="MEF2966458.1"/>
    <property type="molecule type" value="Genomic_DNA"/>
</dbReference>
<proteinExistence type="predicted"/>
<dbReference type="Proteomes" id="UP001306950">
    <property type="component" value="Unassembled WGS sequence"/>
</dbReference>
<name>A0ABU7VRU0_9BACL</name>
<dbReference type="SUPFAM" id="SSF160379">
    <property type="entry name" value="SP0830-like"/>
    <property type="match status" value="1"/>
</dbReference>
<evidence type="ECO:0000313" key="1">
    <source>
        <dbReference type="EMBL" id="MEF2966458.1"/>
    </source>
</evidence>
<accession>A0ABU7VRU0</accession>
<evidence type="ECO:0000313" key="2">
    <source>
        <dbReference type="Proteomes" id="UP001306950"/>
    </source>
</evidence>
<protein>
    <recommendedName>
        <fullName evidence="3">Histidine phosphatase family protein</fullName>
    </recommendedName>
</protein>
<reference evidence="1 2" key="1">
    <citation type="submission" date="2024-02" db="EMBL/GenBank/DDBJ databases">
        <title>A nitrogen-fixing paenibacillus bacterium.</title>
        <authorList>
            <person name="Zhang W.L."/>
            <person name="Chen S.F."/>
        </authorList>
    </citation>
    <scope>NUCLEOTIDE SEQUENCE [LARGE SCALE GENOMIC DNA]</scope>
    <source>
        <strain evidence="1 2">M1</strain>
    </source>
</reference>
<dbReference type="RefSeq" id="WP_331846671.1">
    <property type="nucleotide sequence ID" value="NZ_JAZHPZ010000004.1"/>
</dbReference>
<gene>
    <name evidence="1" type="ORF">V3851_11510</name>
</gene>